<dbReference type="CDD" id="cd00009">
    <property type="entry name" value="AAA"/>
    <property type="match status" value="1"/>
</dbReference>
<organism evidence="8 9">
    <name type="scientific">Phyllosticta citriasiana</name>
    <dbReference type="NCBI Taxonomy" id="595635"/>
    <lineage>
        <taxon>Eukaryota</taxon>
        <taxon>Fungi</taxon>
        <taxon>Dikarya</taxon>
        <taxon>Ascomycota</taxon>
        <taxon>Pezizomycotina</taxon>
        <taxon>Dothideomycetes</taxon>
        <taxon>Dothideomycetes incertae sedis</taxon>
        <taxon>Botryosphaeriales</taxon>
        <taxon>Phyllostictaceae</taxon>
        <taxon>Phyllosticta</taxon>
    </lineage>
</organism>
<protein>
    <recommendedName>
        <fullName evidence="7">AAA+ ATPase domain-containing protein</fullName>
    </recommendedName>
</protein>
<evidence type="ECO:0000313" key="9">
    <source>
        <dbReference type="Proteomes" id="UP001363622"/>
    </source>
</evidence>
<feature type="coiled-coil region" evidence="5">
    <location>
        <begin position="1065"/>
        <end position="1115"/>
    </location>
</feature>
<dbReference type="Pfam" id="PF17866">
    <property type="entry name" value="AAA_lid_6"/>
    <property type="match status" value="1"/>
</dbReference>
<dbReference type="InterPro" id="IPR041677">
    <property type="entry name" value="DNA2/NAM7_AAA_11"/>
</dbReference>
<feature type="compositionally biased region" description="Low complexity" evidence="6">
    <location>
        <begin position="1943"/>
        <end position="1953"/>
    </location>
</feature>
<dbReference type="PANTHER" id="PTHR43392:SF2">
    <property type="entry name" value="AAA-TYPE ATPASE FAMILY PROTEIN _ ANKYRIN REPEAT FAMILY PROTEIN"/>
    <property type="match status" value="1"/>
</dbReference>
<feature type="compositionally biased region" description="Basic and acidic residues" evidence="6">
    <location>
        <begin position="2014"/>
        <end position="2028"/>
    </location>
</feature>
<feature type="region of interest" description="Disordered" evidence="6">
    <location>
        <begin position="1133"/>
        <end position="1181"/>
    </location>
</feature>
<dbReference type="InterPro" id="IPR003959">
    <property type="entry name" value="ATPase_AAA_core"/>
</dbReference>
<dbReference type="CDD" id="cd18808">
    <property type="entry name" value="SF1_C_Upf1"/>
    <property type="match status" value="1"/>
</dbReference>
<keyword evidence="2" id="KW-0547">Nucleotide-binding</keyword>
<dbReference type="CDD" id="cd17936">
    <property type="entry name" value="EEXXEc_NFX1"/>
    <property type="match status" value="1"/>
</dbReference>
<dbReference type="Gene3D" id="1.10.8.60">
    <property type="match status" value="1"/>
</dbReference>
<dbReference type="EMBL" id="JBBPHU010000015">
    <property type="protein sequence ID" value="KAK7510107.1"/>
    <property type="molecule type" value="Genomic_DNA"/>
</dbReference>
<comment type="similarity">
    <text evidence="1">Belongs to the CbxX/CfxQ family.</text>
</comment>
<dbReference type="SMART" id="SM00382">
    <property type="entry name" value="AAA"/>
    <property type="match status" value="3"/>
</dbReference>
<proteinExistence type="inferred from homology"/>
<dbReference type="Gene3D" id="3.40.50.300">
    <property type="entry name" value="P-loop containing nucleotide triphosphate hydrolases"/>
    <property type="match status" value="5"/>
</dbReference>
<gene>
    <name evidence="8" type="ORF">IWZ03DRAFT_396821</name>
</gene>
<dbReference type="Pfam" id="PF13086">
    <property type="entry name" value="AAA_11"/>
    <property type="match status" value="1"/>
</dbReference>
<dbReference type="Proteomes" id="UP001363622">
    <property type="component" value="Unassembled WGS sequence"/>
</dbReference>
<dbReference type="InterPro" id="IPR041679">
    <property type="entry name" value="DNA2/NAM7-like_C"/>
</dbReference>
<evidence type="ECO:0000256" key="5">
    <source>
        <dbReference type="SAM" id="Coils"/>
    </source>
</evidence>
<feature type="domain" description="AAA+ ATPase" evidence="7">
    <location>
        <begin position="1230"/>
        <end position="1355"/>
    </location>
</feature>
<dbReference type="SUPFAM" id="SSF52540">
    <property type="entry name" value="P-loop containing nucleoside triphosphate hydrolases"/>
    <property type="match status" value="4"/>
</dbReference>
<reference evidence="8 9" key="1">
    <citation type="submission" date="2024-04" db="EMBL/GenBank/DDBJ databases">
        <title>Phyllosticta paracitricarpa is synonymous to the EU quarantine fungus P. citricarpa based on phylogenomic analyses.</title>
        <authorList>
            <consortium name="Lawrence Berkeley National Laboratory"/>
            <person name="Van Ingen-Buijs V.A."/>
            <person name="Van Westerhoven A.C."/>
            <person name="Haridas S."/>
            <person name="Skiadas P."/>
            <person name="Martin F."/>
            <person name="Groenewald J.Z."/>
            <person name="Crous P.W."/>
            <person name="Seidl M.F."/>
        </authorList>
    </citation>
    <scope>NUCLEOTIDE SEQUENCE [LARGE SCALE GENOMIC DNA]</scope>
    <source>
        <strain evidence="8 9">CBS 123371</strain>
    </source>
</reference>
<dbReference type="InterPro" id="IPR000641">
    <property type="entry name" value="CbxX/CfxQ"/>
</dbReference>
<dbReference type="InterPro" id="IPR047187">
    <property type="entry name" value="SF1_C_Upf1"/>
</dbReference>
<dbReference type="InterPro" id="IPR041627">
    <property type="entry name" value="AAA_lid_6"/>
</dbReference>
<keyword evidence="4" id="KW-0067">ATP-binding</keyword>
<dbReference type="InterPro" id="IPR050773">
    <property type="entry name" value="CbxX/CfxQ_RuBisCO_ESX"/>
</dbReference>
<sequence>MAAAPDPNTKRSSRLTGFFYAVFRGQRVISSAREGQLFIDAICEKTDRKDCVERLVPSQPASDALRAGLRFDISINFINGHLERLLSYLRRSLLKQLSSGETLHRLLLLTVNPPTLWNAFVAAQKKGQLTPASEHAFAWLLLELLSWTPAPPVEILPVAEDILSRETLTKGSTHEVRVLGYRTKQVVNSRRRDVSVPECTYGGPGGRHNNDFANFREIAIYPTNDELVGKDKPYYRRADAIDDALGGQRVAMLLDNQCRLLREDMLAELRDDLKISQYKKGRHRNMRLRGIKLAGLYAGSSKWRTPFCLTVTCDDGLEKLAELKGLQRKSFLHEEKRFLKHNSFSCLMENGRVVAFANVERVEEKLLMEPPQVTLRISDPRALEAVFPKLKQNKSEVDFVVVDTAMFAYEPVLECLRRQVELPLAQEMLGLGEMMSKGMDLQYTLDLPSQVNLDPSQLESLLSGLRQTVSLIQGPPGTGKSFIGALIANAFQKHTPHKILVICYTNHALDQFLEDMMKIGIPDDVMVRLGSKSSPRTEHLNLHHMKQINQARRNQSTWALIEKLRGEVQAYEDRLRKLLVSLLFEAFQVPEEEQGFIEVGGRGEVVTYERWRRNLDPGVYKDRTRIMEEKVTAIFQAVKSYDASQSQLKKTLDEQKAEILRSKRIVACTTTGAAMHTELLQNASPDIILVEEAGEILESHVLTAMTPATKQLILIGDHKQLRPKVNNFALTVERGDGYDLNRSLFERLILTGFTHTMLTSQHRTHPEISHPVRFLTYPNLCDAPRTSKRPSLRGLQDHVMFLNHSNLEGAEERTWDRRDEGTSVIKKNDFEADMVLQIVRCLGQQGYGTGEQVVLMPYLGQLALLRKKLGQENDPVLNDLDSFDLVKAGLIAPESAAHSRKTIKLSTIDNYQGEECDIVISPERLNVLLSRARDGLIIIGNSETFLSSKKGKDTWGPFLDFMSKKGHIYEGLPVKCEQHPDKEMILKQKTDLAEHCPDGGCEEPCGAKLRCGIHECPQRCHQLSDHSKMECNKMMSDPCLQKHKLTWRCHNGRPATCKQCEFEIKEKELKAQRDLQLDVKRQERQRLYASQLVDLQNAIDQRRRLRCEQNEEAERQKGLQQHREDLHNLKRAGTTQISTPPPATTPAPGNAIPSQQSPSGQTTSSAAQQPQQDQGPKDEWKYQKQYERASKPALDQQMDMIGLENIKEEFLAIKTKIDTAVRQGVAMNKERFGTALLGNPGTGTQPATTVARIYAKFLCSVGALPGNHFGCKKKLKDILNNGGSALFIDEANQLASGSSGGGKNVLDFLLVEVENLTGKVVFILAGYNKQMEAFFAHNPGIPSRFPKQLQFRDYNDEELLEILNYGIDKRWNGRMKVELGVRGLYGWVVARRIGRGGDRECFGNACQVENILVRIAERQAKRLRLERRAGQAPDDLLLAKEDMLGPEPADLQKLIGLGSVKDSVRALFESIQYNYTRELDEEPLIHFSLNKVFLGNPGTGKTTVAKLYGQILANIGFLFSGEVVVKTPADFVGSVLGGSEANTKGILAATQGKVLVMDEAYGLYGGKGNGSSDSFKTAVIDTIVAEVQSVPGEDRCVLLLAYREQMEDMSQDLAAIFDMKLKQQSFKATDAARKVALAMLARARNRPHFGNAGEIDILQNDAKMRHQKRISKGRGMITATFEAEDFDPDFDRGERANNNVLKLFDGVFGCGGVIAQLQGYQRTVMDMDPREQIPFAFLFRYPPGKNSIAPRVGKVYYDMGFLSTAEVKEVSATELVGQYVGHTGPKVQSLFTNALGKAIDEIVDCLTKLQFAQKLVVILAGYTQDINRLMAVNPGLTSRFPETVCFESMTEEELLELRMQCLRKKKGLDLAVLDPPADDFPEQLVQLFGILQDLPNWASARDVQTIAKGVYGNIMKSGKPTKQARRVSEADIVEEMEKMPKQPTTASATKTPSSSPPPSNAPPCVQTHAHTPAARPSATSSQYLNETGSPASPRANPPHPSPHCTRASPNQQHSHRDPGRRARQRPHVERAVRGGFFFAHALRGDETHDGAAFAVVWFRPLRDVQRKLFDALL</sequence>
<feature type="region of interest" description="Disordered" evidence="6">
    <location>
        <begin position="1936"/>
        <end position="2028"/>
    </location>
</feature>
<name>A0ABR1KB17_9PEZI</name>
<feature type="domain" description="AAA+ ATPase" evidence="7">
    <location>
        <begin position="466"/>
        <end position="726"/>
    </location>
</feature>
<keyword evidence="3" id="KW-0378">Hydrolase</keyword>
<evidence type="ECO:0000256" key="3">
    <source>
        <dbReference type="ARBA" id="ARBA00022806"/>
    </source>
</evidence>
<dbReference type="InterPro" id="IPR003593">
    <property type="entry name" value="AAA+_ATPase"/>
</dbReference>
<keyword evidence="3" id="KW-0347">Helicase</keyword>
<dbReference type="Pfam" id="PF00004">
    <property type="entry name" value="AAA"/>
    <property type="match status" value="1"/>
</dbReference>
<dbReference type="PRINTS" id="PR00819">
    <property type="entry name" value="CBXCFQXSUPER"/>
</dbReference>
<evidence type="ECO:0000313" key="8">
    <source>
        <dbReference type="EMBL" id="KAK7510107.1"/>
    </source>
</evidence>
<keyword evidence="9" id="KW-1185">Reference proteome</keyword>
<comment type="caution">
    <text evidence="8">The sequence shown here is derived from an EMBL/GenBank/DDBJ whole genome shotgun (WGS) entry which is preliminary data.</text>
</comment>
<evidence type="ECO:0000256" key="4">
    <source>
        <dbReference type="ARBA" id="ARBA00022840"/>
    </source>
</evidence>
<dbReference type="PANTHER" id="PTHR43392">
    <property type="entry name" value="AAA-TYPE ATPASE FAMILY PROTEIN / ANKYRIN REPEAT FAMILY PROTEIN"/>
    <property type="match status" value="1"/>
</dbReference>
<keyword evidence="5" id="KW-0175">Coiled coil</keyword>
<dbReference type="InterPro" id="IPR027417">
    <property type="entry name" value="P-loop_NTPase"/>
</dbReference>
<evidence type="ECO:0000256" key="2">
    <source>
        <dbReference type="ARBA" id="ARBA00022741"/>
    </source>
</evidence>
<evidence type="ECO:0000256" key="6">
    <source>
        <dbReference type="SAM" id="MobiDB-lite"/>
    </source>
</evidence>
<feature type="domain" description="AAA+ ATPase" evidence="7">
    <location>
        <begin position="1487"/>
        <end position="1610"/>
    </location>
</feature>
<evidence type="ECO:0000259" key="7">
    <source>
        <dbReference type="SMART" id="SM00382"/>
    </source>
</evidence>
<dbReference type="CDD" id="cd06008">
    <property type="entry name" value="NF-X1-zinc-finger"/>
    <property type="match status" value="1"/>
</dbReference>
<evidence type="ECO:0000256" key="1">
    <source>
        <dbReference type="ARBA" id="ARBA00010378"/>
    </source>
</evidence>
<feature type="compositionally biased region" description="Low complexity" evidence="6">
    <location>
        <begin position="1153"/>
        <end position="1174"/>
    </location>
</feature>
<dbReference type="Pfam" id="PF13087">
    <property type="entry name" value="AAA_12"/>
    <property type="match status" value="1"/>
</dbReference>
<accession>A0ABR1KB17</accession>
<feature type="compositionally biased region" description="Polar residues" evidence="6">
    <location>
        <begin position="1977"/>
        <end position="1990"/>
    </location>
</feature>